<keyword evidence="7 13" id="KW-0297">G-protein coupled receptor</keyword>
<dbReference type="PRINTS" id="PR00237">
    <property type="entry name" value="GPCRRHODOPSN"/>
</dbReference>
<evidence type="ECO:0000256" key="5">
    <source>
        <dbReference type="ARBA" id="ARBA00022725"/>
    </source>
</evidence>
<dbReference type="GO" id="GO:0004930">
    <property type="term" value="F:G protein-coupled receptor activity"/>
    <property type="evidence" value="ECO:0007669"/>
    <property type="project" value="UniProtKB-KW"/>
</dbReference>
<feature type="domain" description="G-protein coupled receptors family 1 profile" evidence="15">
    <location>
        <begin position="11"/>
        <end position="260"/>
    </location>
</feature>
<keyword evidence="11" id="KW-0325">Glycoprotein</keyword>
<dbReference type="InterPro" id="IPR017452">
    <property type="entry name" value="GPCR_Rhodpsn_7TM"/>
</dbReference>
<dbReference type="InterPro" id="IPR000276">
    <property type="entry name" value="GPCR_Rhodpsn"/>
</dbReference>
<feature type="transmembrane region" description="Helical" evidence="14">
    <location>
        <begin position="242"/>
        <end position="262"/>
    </location>
</feature>
<evidence type="ECO:0000256" key="4">
    <source>
        <dbReference type="ARBA" id="ARBA00022692"/>
    </source>
</evidence>
<evidence type="ECO:0000259" key="15">
    <source>
        <dbReference type="PROSITE" id="PS50262"/>
    </source>
</evidence>
<dbReference type="PANTHER" id="PTHR26451:SF847">
    <property type="entry name" value="ODORANT RECEPTOR-RELATED"/>
    <property type="match status" value="1"/>
</dbReference>
<name>A0AAV2JYC5_KNICA</name>
<dbReference type="PANTHER" id="PTHR26451">
    <property type="entry name" value="G_PROTEIN_RECEP_F1_2 DOMAIN-CONTAINING PROTEIN"/>
    <property type="match status" value="1"/>
</dbReference>
<evidence type="ECO:0000256" key="2">
    <source>
        <dbReference type="ARBA" id="ARBA00022475"/>
    </source>
</evidence>
<keyword evidence="12 13" id="KW-0807">Transducer</keyword>
<sequence length="284" mass="33038">MFLVYVVILCSNGTIVFLIWKHPNLHEPMYYFIAALLCNSILFSSVLYPKMMVDVLSEKQEVTISACMLQCFLYYSLNSSEFMLLSVMAYDRYVSILKPLRYTTIMQDRTVRGFLVLAWALPGVQITPPTIFAIRAKLCNVNFKGIYCNNLIYKMHCSPSRPMYVVYGMIVFINLAILPVLFIVFTYAKIFVITYRSSAEVRRKAAETCLPHLFVLINFSCLVTYDVVMVKMEFDVPKTVRLIMMLQVVLYHPLVNPLIYGLKMKEINKHLKKMFTKRNRKMLV</sequence>
<gene>
    <name evidence="16" type="ORF">KC01_LOCUS12441</name>
</gene>
<dbReference type="InterPro" id="IPR000725">
    <property type="entry name" value="Olfact_rcpt"/>
</dbReference>
<keyword evidence="8 14" id="KW-0472">Membrane</keyword>
<dbReference type="EMBL" id="OZ035837">
    <property type="protein sequence ID" value="CAL1581706.1"/>
    <property type="molecule type" value="Genomic_DNA"/>
</dbReference>
<protein>
    <recommendedName>
        <fullName evidence="14">Olfactory receptor</fullName>
    </recommendedName>
</protein>
<dbReference type="Proteomes" id="UP001497482">
    <property type="component" value="Chromosome 15"/>
</dbReference>
<accession>A0AAV2JYC5</accession>
<evidence type="ECO:0000256" key="14">
    <source>
        <dbReference type="RuleBase" id="RU363047"/>
    </source>
</evidence>
<dbReference type="GO" id="GO:0004984">
    <property type="term" value="F:olfactory receptor activity"/>
    <property type="evidence" value="ECO:0007669"/>
    <property type="project" value="InterPro"/>
</dbReference>
<keyword evidence="6 14" id="KW-1133">Transmembrane helix</keyword>
<evidence type="ECO:0000313" key="16">
    <source>
        <dbReference type="EMBL" id="CAL1581706.1"/>
    </source>
</evidence>
<feature type="transmembrane region" description="Helical" evidence="14">
    <location>
        <begin position="29"/>
        <end position="48"/>
    </location>
</feature>
<dbReference type="PROSITE" id="PS00237">
    <property type="entry name" value="G_PROTEIN_RECEP_F1_1"/>
    <property type="match status" value="1"/>
</dbReference>
<dbReference type="GO" id="GO:0005549">
    <property type="term" value="F:odorant binding"/>
    <property type="evidence" value="ECO:0007669"/>
    <property type="project" value="TreeGrafter"/>
</dbReference>
<evidence type="ECO:0000256" key="12">
    <source>
        <dbReference type="ARBA" id="ARBA00023224"/>
    </source>
</evidence>
<dbReference type="FunFam" id="1.20.1070.10:FF:000024">
    <property type="entry name" value="Olfactory receptor"/>
    <property type="match status" value="1"/>
</dbReference>
<keyword evidence="10 13" id="KW-0675">Receptor</keyword>
<feature type="transmembrane region" description="Helical" evidence="14">
    <location>
        <begin position="209"/>
        <end position="230"/>
    </location>
</feature>
<keyword evidence="3 14" id="KW-0716">Sensory transduction</keyword>
<keyword evidence="4 13" id="KW-0812">Transmembrane</keyword>
<dbReference type="Pfam" id="PF13853">
    <property type="entry name" value="7tm_4"/>
    <property type="match status" value="1"/>
</dbReference>
<comment type="similarity">
    <text evidence="13">Belongs to the G-protein coupled receptor 1 family.</text>
</comment>
<evidence type="ECO:0000256" key="9">
    <source>
        <dbReference type="ARBA" id="ARBA00023157"/>
    </source>
</evidence>
<evidence type="ECO:0000313" key="17">
    <source>
        <dbReference type="Proteomes" id="UP001497482"/>
    </source>
</evidence>
<dbReference type="AlphaFoldDB" id="A0AAV2JYC5"/>
<dbReference type="GO" id="GO:0005886">
    <property type="term" value="C:plasma membrane"/>
    <property type="evidence" value="ECO:0007669"/>
    <property type="project" value="UniProtKB-SubCell"/>
</dbReference>
<keyword evidence="2 14" id="KW-1003">Cell membrane</keyword>
<keyword evidence="5 14" id="KW-0552">Olfaction</keyword>
<dbReference type="Gene3D" id="1.20.1070.10">
    <property type="entry name" value="Rhodopsin 7-helix transmembrane proteins"/>
    <property type="match status" value="1"/>
</dbReference>
<evidence type="ECO:0000256" key="10">
    <source>
        <dbReference type="ARBA" id="ARBA00023170"/>
    </source>
</evidence>
<keyword evidence="17" id="KW-1185">Reference proteome</keyword>
<dbReference type="PRINTS" id="PR00245">
    <property type="entry name" value="OLFACTORYR"/>
</dbReference>
<evidence type="ECO:0000256" key="6">
    <source>
        <dbReference type="ARBA" id="ARBA00022989"/>
    </source>
</evidence>
<dbReference type="PROSITE" id="PS50262">
    <property type="entry name" value="G_PROTEIN_RECEP_F1_2"/>
    <property type="match status" value="1"/>
</dbReference>
<dbReference type="SUPFAM" id="SSF81321">
    <property type="entry name" value="Family A G protein-coupled receptor-like"/>
    <property type="match status" value="1"/>
</dbReference>
<comment type="subcellular location">
    <subcellularLocation>
        <location evidence="1 14">Cell membrane</location>
        <topology evidence="1 14">Multi-pass membrane protein</topology>
    </subcellularLocation>
</comment>
<reference evidence="16 17" key="1">
    <citation type="submission" date="2024-04" db="EMBL/GenBank/DDBJ databases">
        <authorList>
            <person name="Waldvogel A.-M."/>
            <person name="Schoenle A."/>
        </authorList>
    </citation>
    <scope>NUCLEOTIDE SEQUENCE [LARGE SCALE GENOMIC DNA]</scope>
</reference>
<organism evidence="16 17">
    <name type="scientific">Knipowitschia caucasica</name>
    <name type="common">Caucasian dwarf goby</name>
    <name type="synonym">Pomatoschistus caucasicus</name>
    <dbReference type="NCBI Taxonomy" id="637954"/>
    <lineage>
        <taxon>Eukaryota</taxon>
        <taxon>Metazoa</taxon>
        <taxon>Chordata</taxon>
        <taxon>Craniata</taxon>
        <taxon>Vertebrata</taxon>
        <taxon>Euteleostomi</taxon>
        <taxon>Actinopterygii</taxon>
        <taxon>Neopterygii</taxon>
        <taxon>Teleostei</taxon>
        <taxon>Neoteleostei</taxon>
        <taxon>Acanthomorphata</taxon>
        <taxon>Gobiaria</taxon>
        <taxon>Gobiiformes</taxon>
        <taxon>Gobioidei</taxon>
        <taxon>Gobiidae</taxon>
        <taxon>Gobiinae</taxon>
        <taxon>Knipowitschia</taxon>
    </lineage>
</organism>
<keyword evidence="9" id="KW-1015">Disulfide bond</keyword>
<proteinExistence type="inferred from homology"/>
<evidence type="ECO:0000256" key="8">
    <source>
        <dbReference type="ARBA" id="ARBA00023136"/>
    </source>
</evidence>
<feature type="transmembrane region" description="Helical" evidence="14">
    <location>
        <begin position="164"/>
        <end position="188"/>
    </location>
</feature>
<evidence type="ECO:0000256" key="1">
    <source>
        <dbReference type="ARBA" id="ARBA00004651"/>
    </source>
</evidence>
<evidence type="ECO:0000256" key="7">
    <source>
        <dbReference type="ARBA" id="ARBA00023040"/>
    </source>
</evidence>
<evidence type="ECO:0000256" key="13">
    <source>
        <dbReference type="RuleBase" id="RU000688"/>
    </source>
</evidence>
<comment type="caution">
    <text evidence="14">Lacks conserved residue(s) required for the propagation of feature annotation.</text>
</comment>
<evidence type="ECO:0000256" key="11">
    <source>
        <dbReference type="ARBA" id="ARBA00023180"/>
    </source>
</evidence>
<dbReference type="InterPro" id="IPR052921">
    <property type="entry name" value="GPCR1_Superfamily_Member"/>
</dbReference>
<evidence type="ECO:0000256" key="3">
    <source>
        <dbReference type="ARBA" id="ARBA00022606"/>
    </source>
</evidence>